<keyword evidence="2" id="KW-0808">Transferase</keyword>
<evidence type="ECO:0000313" key="2">
    <source>
        <dbReference type="EMBL" id="MCG4747815.1"/>
    </source>
</evidence>
<evidence type="ECO:0000313" key="3">
    <source>
        <dbReference type="Proteomes" id="UP001299608"/>
    </source>
</evidence>
<reference evidence="2" key="1">
    <citation type="submission" date="2022-01" db="EMBL/GenBank/DDBJ databases">
        <title>Collection of gut derived symbiotic bacterial strains cultured from healthy donors.</title>
        <authorList>
            <person name="Lin H."/>
            <person name="Kohout C."/>
            <person name="Waligurski E."/>
            <person name="Pamer E.G."/>
        </authorList>
    </citation>
    <scope>NUCLEOTIDE SEQUENCE</scope>
    <source>
        <strain evidence="2">DFI.6.55</strain>
    </source>
</reference>
<dbReference type="GO" id="GO:0016740">
    <property type="term" value="F:transferase activity"/>
    <property type="evidence" value="ECO:0007669"/>
    <property type="project" value="UniProtKB-KW"/>
</dbReference>
<organism evidence="2 3">
    <name type="scientific">Enterocloster aldenensis</name>
    <dbReference type="NCBI Taxonomy" id="358742"/>
    <lineage>
        <taxon>Bacteria</taxon>
        <taxon>Bacillati</taxon>
        <taxon>Bacillota</taxon>
        <taxon>Clostridia</taxon>
        <taxon>Lachnospirales</taxon>
        <taxon>Lachnospiraceae</taxon>
        <taxon>Enterocloster</taxon>
    </lineage>
</organism>
<dbReference type="InterPro" id="IPR007345">
    <property type="entry name" value="Polysacch_pyruvyl_Trfase"/>
</dbReference>
<dbReference type="Proteomes" id="UP001299608">
    <property type="component" value="Unassembled WGS sequence"/>
</dbReference>
<dbReference type="AlphaFoldDB" id="A0AAW5BUF2"/>
<dbReference type="SUPFAM" id="SSF51695">
    <property type="entry name" value="PLC-like phosphodiesterases"/>
    <property type="match status" value="1"/>
</dbReference>
<dbReference type="Pfam" id="PF04230">
    <property type="entry name" value="PS_pyruv_trans"/>
    <property type="match status" value="1"/>
</dbReference>
<protein>
    <submittedName>
        <fullName evidence="2">Polysaccharide pyruvyl transferase family protein</fullName>
    </submittedName>
</protein>
<accession>A0AAW5BUF2</accession>
<proteinExistence type="predicted"/>
<dbReference type="Gene3D" id="3.20.20.190">
    <property type="entry name" value="Phosphatidylinositol (PI) phosphodiesterase"/>
    <property type="match status" value="1"/>
</dbReference>
<comment type="caution">
    <text evidence="2">The sequence shown here is derived from an EMBL/GenBank/DDBJ whole genome shotgun (WGS) entry which is preliminary data.</text>
</comment>
<name>A0AAW5BUF2_9FIRM</name>
<dbReference type="GO" id="GO:0008081">
    <property type="term" value="F:phosphoric diester hydrolase activity"/>
    <property type="evidence" value="ECO:0007669"/>
    <property type="project" value="InterPro"/>
</dbReference>
<feature type="domain" description="Polysaccharide pyruvyl transferase" evidence="1">
    <location>
        <begin position="17"/>
        <end position="290"/>
    </location>
</feature>
<dbReference type="GO" id="GO:0006629">
    <property type="term" value="P:lipid metabolic process"/>
    <property type="evidence" value="ECO:0007669"/>
    <property type="project" value="InterPro"/>
</dbReference>
<gene>
    <name evidence="2" type="ORF">L0N08_20520</name>
</gene>
<dbReference type="RefSeq" id="WP_238053767.1">
    <property type="nucleotide sequence ID" value="NZ_JAKNGE010000029.1"/>
</dbReference>
<dbReference type="InterPro" id="IPR017946">
    <property type="entry name" value="PLC-like_Pdiesterase_TIM-brl"/>
</dbReference>
<dbReference type="EMBL" id="JAKNGE010000029">
    <property type="protein sequence ID" value="MCG4747815.1"/>
    <property type="molecule type" value="Genomic_DNA"/>
</dbReference>
<evidence type="ECO:0000259" key="1">
    <source>
        <dbReference type="Pfam" id="PF04230"/>
    </source>
</evidence>
<sequence>MENKKLNILLAEYINRNLGDTVIAECAKYFVEKALQNAGIQNYVIHDYNMYQEDMEYVKNSDVVIFAGGGLIKYRREKFYQYVPDIIRIASENSIPVFINCTGVEGYDEWDERCRRLKIAVNDVCVKGITVRDDYQTFIKHYLVTEKEWIGQVPDSAAFCSEVYGISGNPDTDKIGLGIARDGLFFDYGHQNITREFLLDFWKQVIFRLEELGYQWEIFNNGLHSDYEFGLDVLEYIGVENKKIFIRKRPAEGAELVRIISDYKGIIATRLHTNIIAYSVGCPSIGLVWNDKLAQWGAGIGHPERFVEADRMEALDVVSRLQRAMGEKHKKQGGGDDKILDSLGGFLKKYGFHTEKQKQGEETEIGKKDWKRILTAAALGGKNSQFAGMNSPDTILEKYNNGFRLFETDLKLTLDKKLVCVNGWTKNTLMKLGQPVSEQPGFANGMKYEQFIDSNYYDGHYRTMDWSMLVSYIAELEDAYFILDIRNSTKEQMRWIKNIINRDLMKNTFLRQRLVIRIMKWEEYDIIRDMGLEIMYDIPSEAEMMDLSINNQDIESMCRNEEILWISIRRSLCCPELLRKIKAYGKKTGLFSCNKVSEIKRWMLLGVDMIGTDYLDVCRLDDLLN</sequence>